<evidence type="ECO:0000256" key="7">
    <source>
        <dbReference type="RuleBase" id="RU003346"/>
    </source>
</evidence>
<feature type="transmembrane region" description="Helical" evidence="8">
    <location>
        <begin position="336"/>
        <end position="359"/>
    </location>
</feature>
<dbReference type="InterPro" id="IPR003663">
    <property type="entry name" value="Sugar/inositol_transpt"/>
</dbReference>
<dbReference type="PANTHER" id="PTHR48020">
    <property type="entry name" value="PROTON MYO-INOSITOL COTRANSPORTER"/>
    <property type="match status" value="1"/>
</dbReference>
<feature type="transmembrane region" description="Helical" evidence="8">
    <location>
        <begin position="106"/>
        <end position="128"/>
    </location>
</feature>
<evidence type="ECO:0000313" key="10">
    <source>
        <dbReference type="EMBL" id="OPJ61206.1"/>
    </source>
</evidence>
<feature type="transmembrane region" description="Helical" evidence="8">
    <location>
        <begin position="140"/>
        <end position="161"/>
    </location>
</feature>
<evidence type="ECO:0000256" key="6">
    <source>
        <dbReference type="ARBA" id="ARBA00023136"/>
    </source>
</evidence>
<feature type="transmembrane region" description="Helical" evidence="8">
    <location>
        <begin position="283"/>
        <end position="304"/>
    </location>
</feature>
<protein>
    <submittedName>
        <fullName evidence="10">Putative metabolite transport protein CsbC</fullName>
    </submittedName>
</protein>
<reference evidence="10 11" key="1">
    <citation type="submission" date="2017-03" db="EMBL/GenBank/DDBJ databases">
        <title>Genome sequence of Clostridium oryzae DSM 28571.</title>
        <authorList>
            <person name="Poehlein A."/>
            <person name="Daniel R."/>
        </authorList>
    </citation>
    <scope>NUCLEOTIDE SEQUENCE [LARGE SCALE GENOMIC DNA]</scope>
    <source>
        <strain evidence="10 11">DSM 28571</strain>
    </source>
</reference>
<comment type="caution">
    <text evidence="10">The sequence shown here is derived from an EMBL/GenBank/DDBJ whole genome shotgun (WGS) entry which is preliminary data.</text>
</comment>
<feature type="transmembrane region" description="Helical" evidence="8">
    <location>
        <begin position="167"/>
        <end position="187"/>
    </location>
</feature>
<dbReference type="GO" id="GO:0005886">
    <property type="term" value="C:plasma membrane"/>
    <property type="evidence" value="ECO:0007669"/>
    <property type="project" value="UniProtKB-SubCell"/>
</dbReference>
<evidence type="ECO:0000256" key="8">
    <source>
        <dbReference type="SAM" id="Phobius"/>
    </source>
</evidence>
<dbReference type="PANTHER" id="PTHR48020:SF12">
    <property type="entry name" value="PROTON MYO-INOSITOL COTRANSPORTER"/>
    <property type="match status" value="1"/>
</dbReference>
<dbReference type="GO" id="GO:0022857">
    <property type="term" value="F:transmembrane transporter activity"/>
    <property type="evidence" value="ECO:0007669"/>
    <property type="project" value="InterPro"/>
</dbReference>
<dbReference type="SUPFAM" id="SSF103473">
    <property type="entry name" value="MFS general substrate transporter"/>
    <property type="match status" value="1"/>
</dbReference>
<feature type="transmembrane region" description="Helical" evidence="8">
    <location>
        <begin position="249"/>
        <end position="271"/>
    </location>
</feature>
<dbReference type="OrthoDB" id="9787026at2"/>
<evidence type="ECO:0000256" key="1">
    <source>
        <dbReference type="ARBA" id="ARBA00004651"/>
    </source>
</evidence>
<dbReference type="AlphaFoldDB" id="A0A1V4IMS8"/>
<dbReference type="Gene3D" id="1.20.1250.20">
    <property type="entry name" value="MFS general substrate transporter like domains"/>
    <property type="match status" value="1"/>
</dbReference>
<dbReference type="STRING" id="1450648.CLORY_24180"/>
<dbReference type="EMBL" id="MZGV01000024">
    <property type="protein sequence ID" value="OPJ61206.1"/>
    <property type="molecule type" value="Genomic_DNA"/>
</dbReference>
<name>A0A1V4IMS8_9CLOT</name>
<sequence>MSSRSNNLSKSIYIFLFFGSLAGILYGYAVGSISLALPPMTKDFAMSSTLQGFAGSFVMLGALPAIIGSTILEKKIERKKLLVIAGIIFIISTIGGALAPSANVFLFFRFVLGLGVGVANMYSLIYIVELAPANIRGIAGSMYQLCVNVGIFISYIAGAYFTKTGNWKAIILIGAVPAAIFVIGMAMSPASPRWLIRDKQIDKAKSILRKIRSNEAEVKNEILEVQKSLSAKDAGVAVLLKYYKSKVSIVFVLAFFQVFTGINAVIFYVPIVFKNLNMHNVSIIADISVGIALVIGTFCSLFLVDRKGRRFLLMTSFLMQTFPLVLIGMFPTNGVLDVICVFVYIFAFSVGLGPVYGLYVPEAFPLHVRAAGCGIITFCQYTMNFILTAIFPSIFNAISFNTFYVFGFLSLAALVFVYYKVPETKGKSLEKAEVEAV</sequence>
<evidence type="ECO:0000256" key="3">
    <source>
        <dbReference type="ARBA" id="ARBA00022448"/>
    </source>
</evidence>
<keyword evidence="6 8" id="KW-0472">Membrane</keyword>
<comment type="similarity">
    <text evidence="2 7">Belongs to the major facilitator superfamily. Sugar transporter (TC 2.A.1.1) family.</text>
</comment>
<keyword evidence="4 8" id="KW-0812">Transmembrane</keyword>
<dbReference type="Pfam" id="PF00083">
    <property type="entry name" value="Sugar_tr"/>
    <property type="match status" value="1"/>
</dbReference>
<organism evidence="10 11">
    <name type="scientific">Clostridium oryzae</name>
    <dbReference type="NCBI Taxonomy" id="1450648"/>
    <lineage>
        <taxon>Bacteria</taxon>
        <taxon>Bacillati</taxon>
        <taxon>Bacillota</taxon>
        <taxon>Clostridia</taxon>
        <taxon>Eubacteriales</taxon>
        <taxon>Clostridiaceae</taxon>
        <taxon>Clostridium</taxon>
    </lineage>
</organism>
<dbReference type="Proteomes" id="UP000190080">
    <property type="component" value="Unassembled WGS sequence"/>
</dbReference>
<feature type="transmembrane region" description="Helical" evidence="8">
    <location>
        <begin position="371"/>
        <end position="391"/>
    </location>
</feature>
<gene>
    <name evidence="10" type="primary">csbC</name>
    <name evidence="10" type="ORF">CLORY_24180</name>
</gene>
<evidence type="ECO:0000259" key="9">
    <source>
        <dbReference type="PROSITE" id="PS50850"/>
    </source>
</evidence>
<keyword evidence="3 7" id="KW-0813">Transport</keyword>
<dbReference type="PRINTS" id="PR00171">
    <property type="entry name" value="SUGRTRNSPORT"/>
</dbReference>
<dbReference type="InterPro" id="IPR020846">
    <property type="entry name" value="MFS_dom"/>
</dbReference>
<dbReference type="PROSITE" id="PS00217">
    <property type="entry name" value="SUGAR_TRANSPORT_2"/>
    <property type="match status" value="1"/>
</dbReference>
<keyword evidence="5 8" id="KW-1133">Transmembrane helix</keyword>
<evidence type="ECO:0000313" key="11">
    <source>
        <dbReference type="Proteomes" id="UP000190080"/>
    </source>
</evidence>
<dbReference type="PROSITE" id="PS50850">
    <property type="entry name" value="MFS"/>
    <property type="match status" value="1"/>
</dbReference>
<feature type="transmembrane region" description="Helical" evidence="8">
    <location>
        <begin position="12"/>
        <end position="37"/>
    </location>
</feature>
<dbReference type="InterPro" id="IPR005828">
    <property type="entry name" value="MFS_sugar_transport-like"/>
</dbReference>
<evidence type="ECO:0000256" key="4">
    <source>
        <dbReference type="ARBA" id="ARBA00022692"/>
    </source>
</evidence>
<proteinExistence type="inferred from homology"/>
<feature type="transmembrane region" description="Helical" evidence="8">
    <location>
        <begin position="311"/>
        <end position="330"/>
    </location>
</feature>
<evidence type="ECO:0000256" key="5">
    <source>
        <dbReference type="ARBA" id="ARBA00022989"/>
    </source>
</evidence>
<comment type="subcellular location">
    <subcellularLocation>
        <location evidence="1">Cell membrane</location>
        <topology evidence="1">Multi-pass membrane protein</topology>
    </subcellularLocation>
</comment>
<keyword evidence="11" id="KW-1185">Reference proteome</keyword>
<dbReference type="RefSeq" id="WP_079424742.1">
    <property type="nucleotide sequence ID" value="NZ_MZGV01000024.1"/>
</dbReference>
<dbReference type="InterPro" id="IPR005829">
    <property type="entry name" value="Sugar_transporter_CS"/>
</dbReference>
<feature type="transmembrane region" description="Helical" evidence="8">
    <location>
        <begin position="49"/>
        <end position="69"/>
    </location>
</feature>
<feature type="domain" description="Major facilitator superfamily (MFS) profile" evidence="9">
    <location>
        <begin position="15"/>
        <end position="425"/>
    </location>
</feature>
<dbReference type="NCBIfam" id="TIGR00879">
    <property type="entry name" value="SP"/>
    <property type="match status" value="1"/>
</dbReference>
<evidence type="ECO:0000256" key="2">
    <source>
        <dbReference type="ARBA" id="ARBA00010992"/>
    </source>
</evidence>
<feature type="transmembrane region" description="Helical" evidence="8">
    <location>
        <begin position="81"/>
        <end position="100"/>
    </location>
</feature>
<dbReference type="InterPro" id="IPR050814">
    <property type="entry name" value="Myo-inositol_Transporter"/>
</dbReference>
<accession>A0A1V4IMS8</accession>
<feature type="transmembrane region" description="Helical" evidence="8">
    <location>
        <begin position="403"/>
        <end position="421"/>
    </location>
</feature>
<dbReference type="InterPro" id="IPR036259">
    <property type="entry name" value="MFS_trans_sf"/>
</dbReference>